<dbReference type="AlphaFoldDB" id="A0A4R3K3P7"/>
<keyword evidence="3" id="KW-1185">Reference proteome</keyword>
<feature type="domain" description="SUF system FeS cluster assembly SufBD core" evidence="1">
    <location>
        <begin position="111"/>
        <end position="330"/>
    </location>
</feature>
<dbReference type="InterPro" id="IPR055346">
    <property type="entry name" value="Fe-S_cluster_assembly_SufBD"/>
</dbReference>
<protein>
    <submittedName>
        <fullName evidence="2">Iron-regulated ABC transporter permease protein SufD</fullName>
    </submittedName>
</protein>
<evidence type="ECO:0000313" key="2">
    <source>
        <dbReference type="EMBL" id="TCS77285.1"/>
    </source>
</evidence>
<dbReference type="SUPFAM" id="SSF101960">
    <property type="entry name" value="Stabilizer of iron transporter SufD"/>
    <property type="match status" value="1"/>
</dbReference>
<proteinExistence type="predicted"/>
<dbReference type="Proteomes" id="UP000295726">
    <property type="component" value="Unassembled WGS sequence"/>
</dbReference>
<sequence length="362" mass="39777">MQDKINVLPVLTWNHLGVNWAGKEFSLPEAPKEKPSEERLSVSLLPSGVERIETFPKGKNEMESGIGKAYDDYVIEDANVTCFLGVRGKTEQVIRLKSSIPGLHTAIIGDYGIYAEEESSITLLQEASAAEGGSGFTAELTRIYAEKGSLVKLIQVQDLNRFCSSWNGVAIHAEDGARVEVIRAVLGGDKVALGTKTLLKGKESSYLLNTAYFGDQTQVFDFNDTSEHWGKNTQCDMYTAGVLAGESSKTLRGTIDFKRGAAYSAGHETEEVLMLGKKVRNRTVPLILCGEEQVEGQHAATIGRLDESQIYYLCSRGLTSLQARLLLVEGRFAPVLGQIPDEKLREVLSSQIERRLKDNDTK</sequence>
<evidence type="ECO:0000259" key="1">
    <source>
        <dbReference type="Pfam" id="PF01458"/>
    </source>
</evidence>
<dbReference type="GO" id="GO:0016226">
    <property type="term" value="P:iron-sulfur cluster assembly"/>
    <property type="evidence" value="ECO:0007669"/>
    <property type="project" value="InterPro"/>
</dbReference>
<dbReference type="PANTHER" id="PTHR43575:SF1">
    <property type="entry name" value="PROTEIN ABCI7, CHLOROPLASTIC"/>
    <property type="match status" value="1"/>
</dbReference>
<reference evidence="2 3" key="1">
    <citation type="submission" date="2019-03" db="EMBL/GenBank/DDBJ databases">
        <title>Genomic Encyclopedia of Type Strains, Phase IV (KMG-IV): sequencing the most valuable type-strain genomes for metagenomic binning, comparative biology and taxonomic classification.</title>
        <authorList>
            <person name="Goeker M."/>
        </authorList>
    </citation>
    <scope>NUCLEOTIDE SEQUENCE [LARGE SCALE GENOMIC DNA]</scope>
    <source>
        <strain evidence="2 3">DSM 29489</strain>
    </source>
</reference>
<dbReference type="RefSeq" id="WP_132382265.1">
    <property type="nucleotide sequence ID" value="NZ_DAIPCY010000072.1"/>
</dbReference>
<dbReference type="InterPro" id="IPR000825">
    <property type="entry name" value="SUF_FeS_clus_asmbl_SufBD_core"/>
</dbReference>
<organism evidence="2 3">
    <name type="scientific">Muricomes intestini</name>
    <dbReference type="NCBI Taxonomy" id="1796634"/>
    <lineage>
        <taxon>Bacteria</taxon>
        <taxon>Bacillati</taxon>
        <taxon>Bacillota</taxon>
        <taxon>Clostridia</taxon>
        <taxon>Lachnospirales</taxon>
        <taxon>Lachnospiraceae</taxon>
        <taxon>Muricomes</taxon>
    </lineage>
</organism>
<gene>
    <name evidence="2" type="ORF">EDD59_11814</name>
</gene>
<dbReference type="EMBL" id="SLZZ01000018">
    <property type="protein sequence ID" value="TCS77285.1"/>
    <property type="molecule type" value="Genomic_DNA"/>
</dbReference>
<dbReference type="PANTHER" id="PTHR43575">
    <property type="entry name" value="PROTEIN ABCI7, CHLOROPLASTIC"/>
    <property type="match status" value="1"/>
</dbReference>
<dbReference type="InterPro" id="IPR037284">
    <property type="entry name" value="SUF_FeS_clus_asmbl_SufBD_sf"/>
</dbReference>
<name>A0A4R3K3P7_9FIRM</name>
<dbReference type="Pfam" id="PF01458">
    <property type="entry name" value="SUFBD_core"/>
    <property type="match status" value="1"/>
</dbReference>
<dbReference type="OrthoDB" id="9803529at2"/>
<evidence type="ECO:0000313" key="3">
    <source>
        <dbReference type="Proteomes" id="UP000295726"/>
    </source>
</evidence>
<accession>A0A4R3K3P7</accession>
<comment type="caution">
    <text evidence="2">The sequence shown here is derived from an EMBL/GenBank/DDBJ whole genome shotgun (WGS) entry which is preliminary data.</text>
</comment>